<accession>A0ACC3SBP8</accession>
<dbReference type="Proteomes" id="UP001320706">
    <property type="component" value="Unassembled WGS sequence"/>
</dbReference>
<gene>
    <name evidence="1" type="ORF">M8818_004354</name>
</gene>
<comment type="caution">
    <text evidence="1">The sequence shown here is derived from an EMBL/GenBank/DDBJ whole genome shotgun (WGS) entry which is preliminary data.</text>
</comment>
<protein>
    <submittedName>
        <fullName evidence="1">Uncharacterized protein</fullName>
    </submittedName>
</protein>
<evidence type="ECO:0000313" key="1">
    <source>
        <dbReference type="EMBL" id="KAK8206521.1"/>
    </source>
</evidence>
<keyword evidence="2" id="KW-1185">Reference proteome</keyword>
<dbReference type="EMBL" id="JAMKPW020000022">
    <property type="protein sequence ID" value="KAK8206521.1"/>
    <property type="molecule type" value="Genomic_DNA"/>
</dbReference>
<sequence>MAMPILYPSWDPYFAITGDEMEDHSHPTRDTDSFYLAWDALHDVAPTRAIANPNPTQDGVKSQPSADVGPNNLQTNENAKTSYNQAVKSCREEVEAIVEECQRQNRKYQDEAFDLEKYELYCLHSLGGDSSYPRPAVSKRIREIFDAPIFNTTYKADYMIQGETSNCWFMAALTAISVNPDLVERLCVEKNEQHGVYGFVFFRDGEWTHVVVDDRLFLRVGDGGQLCIAKEERDSNSNDLKLVKFKASGAYDSENLREALQKGGEALFFARSTKSETWIPLIEKAYAKAHGDYQAIGDGATSEGMEDLTGGVAVTYISQDILDKEAFWNKLLQINQTYLFGASLYEDSKGLVGRHAYTVLEAWEDKEKDSPRLLRIRNPWGNQEWTGDWSDGSSNWTADMIEKVGHEFGGAGIFRMSFHDFLKHFRRIHCTRLPVPEWTVLQKWTSANVPRVAAYLDTGFMLRLGERSPVVIVLSQPNRRYFKGLEGRYQYSLHFQVFRDTDTRKVLFQSIHSSNGAPNARSVSAEPEVLEAGTYSISVKVTAVRDKRGMAPGLTIQGYSDSRKKKLLWVGQSFDQAHSRGSLRDRRRQIAKGCAQRIKNGRRIGLRDT</sequence>
<reference evidence="1" key="1">
    <citation type="submission" date="2024-02" db="EMBL/GenBank/DDBJ databases">
        <title>Metagenome Assembled Genome of Zalaria obscura JY119.</title>
        <authorList>
            <person name="Vighnesh L."/>
            <person name="Jagadeeshwari U."/>
            <person name="Venkata Ramana C."/>
            <person name="Sasikala C."/>
        </authorList>
    </citation>
    <scope>NUCLEOTIDE SEQUENCE</scope>
    <source>
        <strain evidence="1">JY119</strain>
    </source>
</reference>
<organism evidence="1 2">
    <name type="scientific">Zalaria obscura</name>
    <dbReference type="NCBI Taxonomy" id="2024903"/>
    <lineage>
        <taxon>Eukaryota</taxon>
        <taxon>Fungi</taxon>
        <taxon>Dikarya</taxon>
        <taxon>Ascomycota</taxon>
        <taxon>Pezizomycotina</taxon>
        <taxon>Dothideomycetes</taxon>
        <taxon>Dothideomycetidae</taxon>
        <taxon>Dothideales</taxon>
        <taxon>Zalariaceae</taxon>
        <taxon>Zalaria</taxon>
    </lineage>
</organism>
<name>A0ACC3SBP8_9PEZI</name>
<evidence type="ECO:0000313" key="2">
    <source>
        <dbReference type="Proteomes" id="UP001320706"/>
    </source>
</evidence>
<proteinExistence type="predicted"/>